<dbReference type="SUPFAM" id="SSF52091">
    <property type="entry name" value="SpoIIaa-like"/>
    <property type="match status" value="1"/>
</dbReference>
<name>A0A1X0KES2_MYCSC</name>
<dbReference type="Proteomes" id="UP000192601">
    <property type="component" value="Unassembled WGS sequence"/>
</dbReference>
<reference evidence="2 3" key="1">
    <citation type="submission" date="2017-02" db="EMBL/GenBank/DDBJ databases">
        <title>The new phylogeny of genus Mycobacterium.</title>
        <authorList>
            <person name="Tortoli E."/>
            <person name="Trovato A."/>
            <person name="Cirillo D.M."/>
        </authorList>
    </citation>
    <scope>NUCLEOTIDE SEQUENCE [LARGE SCALE GENOMIC DNA]</scope>
    <source>
        <strain evidence="2 3">DSM 43992</strain>
    </source>
</reference>
<protein>
    <submittedName>
        <fullName evidence="2">Anti-anti-sigma factor</fullName>
    </submittedName>
</protein>
<dbReference type="InterPro" id="IPR036513">
    <property type="entry name" value="STAS_dom_sf"/>
</dbReference>
<dbReference type="InterPro" id="IPR002645">
    <property type="entry name" value="STAS_dom"/>
</dbReference>
<dbReference type="EMBL" id="MVIJ01000024">
    <property type="protein sequence ID" value="ORB73046.1"/>
    <property type="molecule type" value="Genomic_DNA"/>
</dbReference>
<evidence type="ECO:0000313" key="2">
    <source>
        <dbReference type="EMBL" id="ORB73046.1"/>
    </source>
</evidence>
<dbReference type="OrthoDB" id="4628340at2"/>
<keyword evidence="3" id="KW-1185">Reference proteome</keyword>
<feature type="domain" description="STAS" evidence="1">
    <location>
        <begin position="6"/>
        <end position="68"/>
    </location>
</feature>
<dbReference type="Gene3D" id="3.30.750.24">
    <property type="entry name" value="STAS domain"/>
    <property type="match status" value="1"/>
</dbReference>
<comment type="caution">
    <text evidence="2">The sequence shown here is derived from an EMBL/GenBank/DDBJ whole genome shotgun (WGS) entry which is preliminary data.</text>
</comment>
<gene>
    <name evidence="2" type="ORF">BST44_16400</name>
</gene>
<dbReference type="STRING" id="1783.BST44_16400"/>
<dbReference type="Pfam" id="PF13466">
    <property type="entry name" value="STAS_2"/>
    <property type="match status" value="1"/>
</dbReference>
<accession>A0A1X0KES2</accession>
<dbReference type="CDD" id="cd07043">
    <property type="entry name" value="STAS_anti-anti-sigma_factors"/>
    <property type="match status" value="1"/>
</dbReference>
<sequence length="105" mass="10852">MPTLLTLDTARRDDGELMLVAAGEIDLSNIDHFVQALTSASGQAGGGGPLTVDLSGVEYLDSAAINALFTHANHIHLIAHPILMPILTISGLTELVAVDPAPSEA</sequence>
<dbReference type="RefSeq" id="WP_083178227.1">
    <property type="nucleotide sequence ID" value="NZ_MVIJ01000024.1"/>
</dbReference>
<evidence type="ECO:0000313" key="3">
    <source>
        <dbReference type="Proteomes" id="UP000192601"/>
    </source>
</evidence>
<organism evidence="2 3">
    <name type="scientific">Mycobacterium scrofulaceum</name>
    <dbReference type="NCBI Taxonomy" id="1783"/>
    <lineage>
        <taxon>Bacteria</taxon>
        <taxon>Bacillati</taxon>
        <taxon>Actinomycetota</taxon>
        <taxon>Actinomycetes</taxon>
        <taxon>Mycobacteriales</taxon>
        <taxon>Mycobacteriaceae</taxon>
        <taxon>Mycobacterium</taxon>
    </lineage>
</organism>
<proteinExistence type="predicted"/>
<dbReference type="PROSITE" id="PS50801">
    <property type="entry name" value="STAS"/>
    <property type="match status" value="1"/>
</dbReference>
<dbReference type="InterPro" id="IPR058548">
    <property type="entry name" value="MlaB-like_STAS"/>
</dbReference>
<dbReference type="AlphaFoldDB" id="A0A1X0KES2"/>
<evidence type="ECO:0000259" key="1">
    <source>
        <dbReference type="PROSITE" id="PS50801"/>
    </source>
</evidence>